<feature type="signal peptide" evidence="8">
    <location>
        <begin position="1"/>
        <end position="30"/>
    </location>
</feature>
<dbReference type="PANTHER" id="PTHR33138">
    <property type="entry name" value="OS01G0690200 PROTEIN"/>
    <property type="match status" value="1"/>
</dbReference>
<feature type="chain" id="PRO_5037869445" description="non-specific serine/threonine protein kinase" evidence="8">
    <location>
        <begin position="31"/>
        <end position="281"/>
    </location>
</feature>
<feature type="domain" description="Wall-associated receptor kinase galacturonan-binding" evidence="9">
    <location>
        <begin position="37"/>
        <end position="100"/>
    </location>
</feature>
<feature type="region of interest" description="Disordered" evidence="7">
    <location>
        <begin position="241"/>
        <end position="262"/>
    </location>
</feature>
<feature type="compositionally biased region" description="Pro residues" evidence="7">
    <location>
        <begin position="247"/>
        <end position="257"/>
    </location>
</feature>
<reference evidence="11" key="1">
    <citation type="journal article" date="2021" name="Front. Plant Sci.">
        <title>Chromosome-Scale Genome Assembly for Chinese Sour Jujube and Insights Into Its Genome Evolution and Domestication Signature.</title>
        <authorList>
            <person name="Shen L.-Y."/>
            <person name="Luo H."/>
            <person name="Wang X.-L."/>
            <person name="Wang X.-M."/>
            <person name="Qiu X.-J."/>
            <person name="Liu H."/>
            <person name="Zhou S.-S."/>
            <person name="Jia K.-H."/>
            <person name="Nie S."/>
            <person name="Bao Y.-T."/>
            <person name="Zhang R.-G."/>
            <person name="Yun Q.-Z."/>
            <person name="Chai Y.-H."/>
            <person name="Lu J.-Y."/>
            <person name="Li Y."/>
            <person name="Zhao S.-W."/>
            <person name="Mao J.-F."/>
            <person name="Jia S.-G."/>
            <person name="Mao Y.-M."/>
        </authorList>
    </citation>
    <scope>NUCLEOTIDE SEQUENCE</scope>
    <source>
        <strain evidence="11">AT0</strain>
        <tissue evidence="11">Leaf</tissue>
    </source>
</reference>
<dbReference type="InterPro" id="IPR032872">
    <property type="entry name" value="WAK_assoc_C"/>
</dbReference>
<feature type="domain" description="Wall-associated receptor kinase C-terminal" evidence="10">
    <location>
        <begin position="172"/>
        <end position="242"/>
    </location>
</feature>
<comment type="subcellular location">
    <subcellularLocation>
        <location evidence="1">Membrane</location>
        <topology evidence="1">Single-pass membrane protein</topology>
    </subcellularLocation>
</comment>
<dbReference type="GO" id="GO:0016020">
    <property type="term" value="C:membrane"/>
    <property type="evidence" value="ECO:0007669"/>
    <property type="project" value="UniProtKB-SubCell"/>
</dbReference>
<evidence type="ECO:0000313" key="11">
    <source>
        <dbReference type="EMBL" id="KAH7533953.1"/>
    </source>
</evidence>
<keyword evidence="4" id="KW-0325">Glycoprotein</keyword>
<comment type="catalytic activity">
    <reaction evidence="6">
        <text>L-seryl-[protein] + ATP = O-phospho-L-seryl-[protein] + ADP + H(+)</text>
        <dbReference type="Rhea" id="RHEA:17989"/>
        <dbReference type="Rhea" id="RHEA-COMP:9863"/>
        <dbReference type="Rhea" id="RHEA-COMP:11604"/>
        <dbReference type="ChEBI" id="CHEBI:15378"/>
        <dbReference type="ChEBI" id="CHEBI:29999"/>
        <dbReference type="ChEBI" id="CHEBI:30616"/>
        <dbReference type="ChEBI" id="CHEBI:83421"/>
        <dbReference type="ChEBI" id="CHEBI:456216"/>
        <dbReference type="EC" id="2.7.11.1"/>
    </reaction>
</comment>
<sequence length="281" mass="31375">MNSRLSSSTPFLLLQFSLLLFIIKFPPCWSLDLFNSCSKGFNCGNITNIYYPFWGDGRVEGCGHRDLHLNCDKNKTTIKIKGVVYEVLDVEQDTQILQIKREDFFDSKGLCSPKYPSTTFDSQLFEYAQDFAEITINYDCQKHEGMLGYFSCPEGSTHKDGLIQHGSETNPGCISSLRVGIGQSYLGLIGEFRRMEEALFGEGFRVKYKVDPWFCNGCTVSGSGACGYDVDSNEPTCHCADGSSPKGPCPPQPPPTAPKGTNRTRQIMVDIIQLMSKRLLF</sequence>
<proteinExistence type="predicted"/>
<evidence type="ECO:0000259" key="10">
    <source>
        <dbReference type="Pfam" id="PF14380"/>
    </source>
</evidence>
<dbReference type="EC" id="2.7.11.1" evidence="2"/>
<evidence type="ECO:0000259" key="9">
    <source>
        <dbReference type="Pfam" id="PF13947"/>
    </source>
</evidence>
<dbReference type="EMBL" id="JAEACU010000004">
    <property type="protein sequence ID" value="KAH7533953.1"/>
    <property type="molecule type" value="Genomic_DNA"/>
</dbReference>
<evidence type="ECO:0000256" key="7">
    <source>
        <dbReference type="SAM" id="MobiDB-lite"/>
    </source>
</evidence>
<dbReference type="Pfam" id="PF14380">
    <property type="entry name" value="WAK_assoc"/>
    <property type="match status" value="1"/>
</dbReference>
<evidence type="ECO:0000256" key="3">
    <source>
        <dbReference type="ARBA" id="ARBA00022729"/>
    </source>
</evidence>
<evidence type="ECO:0000256" key="8">
    <source>
        <dbReference type="SAM" id="SignalP"/>
    </source>
</evidence>
<dbReference type="AlphaFoldDB" id="A0A978VLI4"/>
<evidence type="ECO:0000256" key="5">
    <source>
        <dbReference type="ARBA" id="ARBA00047899"/>
    </source>
</evidence>
<evidence type="ECO:0000256" key="1">
    <source>
        <dbReference type="ARBA" id="ARBA00004167"/>
    </source>
</evidence>
<dbReference type="Proteomes" id="UP000813462">
    <property type="component" value="Unassembled WGS sequence"/>
</dbReference>
<evidence type="ECO:0000256" key="6">
    <source>
        <dbReference type="ARBA" id="ARBA00048679"/>
    </source>
</evidence>
<organism evidence="11 12">
    <name type="scientific">Ziziphus jujuba var. spinosa</name>
    <dbReference type="NCBI Taxonomy" id="714518"/>
    <lineage>
        <taxon>Eukaryota</taxon>
        <taxon>Viridiplantae</taxon>
        <taxon>Streptophyta</taxon>
        <taxon>Embryophyta</taxon>
        <taxon>Tracheophyta</taxon>
        <taxon>Spermatophyta</taxon>
        <taxon>Magnoliopsida</taxon>
        <taxon>eudicotyledons</taxon>
        <taxon>Gunneridae</taxon>
        <taxon>Pentapetalae</taxon>
        <taxon>rosids</taxon>
        <taxon>fabids</taxon>
        <taxon>Rosales</taxon>
        <taxon>Rhamnaceae</taxon>
        <taxon>Paliureae</taxon>
        <taxon>Ziziphus</taxon>
    </lineage>
</organism>
<dbReference type="PANTHER" id="PTHR33138:SF11">
    <property type="entry name" value="KINASE-LIKE PROTEIN"/>
    <property type="match status" value="1"/>
</dbReference>
<dbReference type="Pfam" id="PF13947">
    <property type="entry name" value="GUB_WAK_bind"/>
    <property type="match status" value="1"/>
</dbReference>
<dbReference type="GO" id="GO:0030247">
    <property type="term" value="F:polysaccharide binding"/>
    <property type="evidence" value="ECO:0007669"/>
    <property type="project" value="InterPro"/>
</dbReference>
<evidence type="ECO:0000256" key="4">
    <source>
        <dbReference type="ARBA" id="ARBA00023180"/>
    </source>
</evidence>
<dbReference type="GO" id="GO:0004674">
    <property type="term" value="F:protein serine/threonine kinase activity"/>
    <property type="evidence" value="ECO:0007669"/>
    <property type="project" value="UniProtKB-EC"/>
</dbReference>
<protein>
    <recommendedName>
        <fullName evidence="2">non-specific serine/threonine protein kinase</fullName>
        <ecNumber evidence="2">2.7.11.1</ecNumber>
    </recommendedName>
</protein>
<evidence type="ECO:0000256" key="2">
    <source>
        <dbReference type="ARBA" id="ARBA00012513"/>
    </source>
</evidence>
<name>A0A978VLI4_ZIZJJ</name>
<evidence type="ECO:0000313" key="12">
    <source>
        <dbReference type="Proteomes" id="UP000813462"/>
    </source>
</evidence>
<keyword evidence="3 8" id="KW-0732">Signal</keyword>
<accession>A0A978VLI4</accession>
<gene>
    <name evidence="11" type="ORF">FEM48_Zijuj04G0186300</name>
</gene>
<dbReference type="InterPro" id="IPR025287">
    <property type="entry name" value="WAK_GUB"/>
</dbReference>
<comment type="caution">
    <text evidence="11">The sequence shown here is derived from an EMBL/GenBank/DDBJ whole genome shotgun (WGS) entry which is preliminary data.</text>
</comment>
<comment type="catalytic activity">
    <reaction evidence="5">
        <text>L-threonyl-[protein] + ATP = O-phospho-L-threonyl-[protein] + ADP + H(+)</text>
        <dbReference type="Rhea" id="RHEA:46608"/>
        <dbReference type="Rhea" id="RHEA-COMP:11060"/>
        <dbReference type="Rhea" id="RHEA-COMP:11605"/>
        <dbReference type="ChEBI" id="CHEBI:15378"/>
        <dbReference type="ChEBI" id="CHEBI:30013"/>
        <dbReference type="ChEBI" id="CHEBI:30616"/>
        <dbReference type="ChEBI" id="CHEBI:61977"/>
        <dbReference type="ChEBI" id="CHEBI:456216"/>
        <dbReference type="EC" id="2.7.11.1"/>
    </reaction>
</comment>